<evidence type="ECO:0000313" key="5">
    <source>
        <dbReference type="EMBL" id="CAA6821765.1"/>
    </source>
</evidence>
<evidence type="ECO:0000256" key="1">
    <source>
        <dbReference type="ARBA" id="ARBA00023015"/>
    </source>
</evidence>
<reference evidence="5" key="1">
    <citation type="submission" date="2020-01" db="EMBL/GenBank/DDBJ databases">
        <authorList>
            <person name="Meier V. D."/>
            <person name="Meier V D."/>
        </authorList>
    </citation>
    <scope>NUCLEOTIDE SEQUENCE</scope>
    <source>
        <strain evidence="5">HLG_WM_MAG_02</strain>
    </source>
</reference>
<keyword evidence="5" id="KW-0675">Receptor</keyword>
<dbReference type="InterPro" id="IPR018490">
    <property type="entry name" value="cNMP-bd_dom_sf"/>
</dbReference>
<dbReference type="SUPFAM" id="SSF46785">
    <property type="entry name" value="Winged helix' DNA-binding domain"/>
    <property type="match status" value="1"/>
</dbReference>
<gene>
    <name evidence="5" type="ORF">HELGO_WM20168</name>
</gene>
<organism evidence="5">
    <name type="scientific">uncultured Sulfurovum sp</name>
    <dbReference type="NCBI Taxonomy" id="269237"/>
    <lineage>
        <taxon>Bacteria</taxon>
        <taxon>Pseudomonadati</taxon>
        <taxon>Campylobacterota</taxon>
        <taxon>Epsilonproteobacteria</taxon>
        <taxon>Campylobacterales</taxon>
        <taxon>Sulfurovaceae</taxon>
        <taxon>Sulfurovum</taxon>
        <taxon>environmental samples</taxon>
    </lineage>
</organism>
<evidence type="ECO:0000259" key="4">
    <source>
        <dbReference type="PROSITE" id="PS50042"/>
    </source>
</evidence>
<dbReference type="SMART" id="SM00100">
    <property type="entry name" value="cNMP"/>
    <property type="match status" value="1"/>
</dbReference>
<evidence type="ECO:0000256" key="2">
    <source>
        <dbReference type="ARBA" id="ARBA00023125"/>
    </source>
</evidence>
<proteinExistence type="predicted"/>
<keyword evidence="1" id="KW-0805">Transcription regulation</keyword>
<name>A0A6S6TR37_9BACT</name>
<keyword evidence="3" id="KW-0804">Transcription</keyword>
<dbReference type="Gene3D" id="1.10.10.10">
    <property type="entry name" value="Winged helix-like DNA-binding domain superfamily/Winged helix DNA-binding domain"/>
    <property type="match status" value="1"/>
</dbReference>
<dbReference type="InterPro" id="IPR000595">
    <property type="entry name" value="cNMP-bd_dom"/>
</dbReference>
<sequence length="243" mass="28012">MDNTHPLYEKALNVMRSSLLFKNVNEEFLKETLGWFELVHLKKGTIIHSDETLKWMYMPIEGRVKASQINSLTGKEYIVFLLSAGDIFDIIALMENEEHEMILEAIDDVSLLRVGANETRAWLDDHPEFNKNFLPYLGKRMRYLAENASDLALHDTTTRLSKLILRNIDTNTSKNNSYKVSLINDLSHDNIAKMIGSVRAVVNRSIQILKSDKVIESSRKEKRVKNLKGLINRCEMVLFDNKD</sequence>
<dbReference type="InterPro" id="IPR050397">
    <property type="entry name" value="Env_Response_Regulators"/>
</dbReference>
<dbReference type="Gene3D" id="2.60.120.10">
    <property type="entry name" value="Jelly Rolls"/>
    <property type="match status" value="1"/>
</dbReference>
<dbReference type="InterPro" id="IPR012318">
    <property type="entry name" value="HTH_CRP"/>
</dbReference>
<feature type="domain" description="Cyclic nucleotide-binding" evidence="4">
    <location>
        <begin position="20"/>
        <end position="140"/>
    </location>
</feature>
<keyword evidence="2" id="KW-0238">DNA-binding</keyword>
<dbReference type="GO" id="GO:0003677">
    <property type="term" value="F:DNA binding"/>
    <property type="evidence" value="ECO:0007669"/>
    <property type="project" value="UniProtKB-KW"/>
</dbReference>
<dbReference type="AlphaFoldDB" id="A0A6S6TR37"/>
<evidence type="ECO:0000256" key="3">
    <source>
        <dbReference type="ARBA" id="ARBA00023163"/>
    </source>
</evidence>
<dbReference type="CDD" id="cd00038">
    <property type="entry name" value="CAP_ED"/>
    <property type="match status" value="1"/>
</dbReference>
<dbReference type="EMBL" id="CACVAZ010000146">
    <property type="protein sequence ID" value="CAA6821765.1"/>
    <property type="molecule type" value="Genomic_DNA"/>
</dbReference>
<protein>
    <submittedName>
        <fullName evidence="5">cAMP receptor protein</fullName>
    </submittedName>
</protein>
<dbReference type="GO" id="GO:0003700">
    <property type="term" value="F:DNA-binding transcription factor activity"/>
    <property type="evidence" value="ECO:0007669"/>
    <property type="project" value="TreeGrafter"/>
</dbReference>
<dbReference type="PROSITE" id="PS50042">
    <property type="entry name" value="CNMP_BINDING_3"/>
    <property type="match status" value="1"/>
</dbReference>
<dbReference type="PANTHER" id="PTHR24567">
    <property type="entry name" value="CRP FAMILY TRANSCRIPTIONAL REGULATORY PROTEIN"/>
    <property type="match status" value="1"/>
</dbReference>
<dbReference type="Pfam" id="PF00027">
    <property type="entry name" value="cNMP_binding"/>
    <property type="match status" value="1"/>
</dbReference>
<dbReference type="InterPro" id="IPR036388">
    <property type="entry name" value="WH-like_DNA-bd_sf"/>
</dbReference>
<dbReference type="InterPro" id="IPR036390">
    <property type="entry name" value="WH_DNA-bd_sf"/>
</dbReference>
<dbReference type="GO" id="GO:0005829">
    <property type="term" value="C:cytosol"/>
    <property type="evidence" value="ECO:0007669"/>
    <property type="project" value="TreeGrafter"/>
</dbReference>
<dbReference type="SUPFAM" id="SSF51206">
    <property type="entry name" value="cAMP-binding domain-like"/>
    <property type="match status" value="1"/>
</dbReference>
<dbReference type="PANTHER" id="PTHR24567:SF26">
    <property type="entry name" value="REGULATORY PROTEIN YEIL"/>
    <property type="match status" value="1"/>
</dbReference>
<accession>A0A6S6TR37</accession>
<dbReference type="Pfam" id="PF13545">
    <property type="entry name" value="HTH_Crp_2"/>
    <property type="match status" value="1"/>
</dbReference>
<dbReference type="InterPro" id="IPR014710">
    <property type="entry name" value="RmlC-like_jellyroll"/>
</dbReference>